<dbReference type="PANTHER" id="PTHR46254">
    <property type="entry name" value="PROTEIN GVQW1-RELATED"/>
    <property type="match status" value="1"/>
</dbReference>
<dbReference type="Bgee" id="ENSMMUG00000052572">
    <property type="expression patterns" value="Expressed in heart and 6 other cell types or tissues"/>
</dbReference>
<protein>
    <submittedName>
        <fullName evidence="1">Uncharacterized protein</fullName>
    </submittedName>
</protein>
<dbReference type="VEuPathDB" id="HostDB:ENSMMUG00000052572"/>
<dbReference type="Proteomes" id="UP000006718">
    <property type="component" value="Chromosome 10"/>
</dbReference>
<reference evidence="2" key="1">
    <citation type="journal article" date="2007" name="Science">
        <title>Evolutionary and biomedical insights from the rhesus macaque genome.</title>
        <authorList>
            <person name="Gibbs R.A."/>
            <person name="Rogers J."/>
            <person name="Katze M.G."/>
            <person name="Bumgarner R."/>
            <person name="Weinstock G.M."/>
            <person name="Mardis E.R."/>
            <person name="Remington K.A."/>
            <person name="Strausberg R.L."/>
            <person name="Venter J.C."/>
            <person name="Wilson R.K."/>
            <person name="Batzer M.A."/>
            <person name="Bustamante C.D."/>
            <person name="Eichler E.E."/>
            <person name="Hahn M.W."/>
            <person name="Hardison R.C."/>
            <person name="Makova K.D."/>
            <person name="Miller W."/>
            <person name="Milosavljevic A."/>
            <person name="Palermo R.E."/>
            <person name="Siepel A."/>
            <person name="Sikela J.M."/>
            <person name="Attaway T."/>
            <person name="Bell S."/>
            <person name="Bernard K.E."/>
            <person name="Buhay C.J."/>
            <person name="Chandrabose M.N."/>
            <person name="Dao M."/>
            <person name="Davis C."/>
            <person name="Delehaunty K.D."/>
            <person name="Ding Y."/>
            <person name="Dinh H.H."/>
            <person name="Dugan-Rocha S."/>
            <person name="Fulton L.A."/>
            <person name="Gabisi R.A."/>
            <person name="Garner T.T."/>
            <person name="Godfrey J."/>
            <person name="Hawes A.C."/>
            <person name="Hernandez J."/>
            <person name="Hines S."/>
            <person name="Holder M."/>
            <person name="Hume J."/>
            <person name="Jhangiani S.N."/>
            <person name="Joshi V."/>
            <person name="Khan Z.M."/>
            <person name="Kirkness E.F."/>
            <person name="Cree A."/>
            <person name="Fowler R.G."/>
            <person name="Lee S."/>
            <person name="Lewis L.R."/>
            <person name="Li Z."/>
            <person name="Liu Y.-S."/>
            <person name="Moore S.M."/>
            <person name="Muzny D."/>
            <person name="Nazareth L.V."/>
            <person name="Ngo D.N."/>
            <person name="Okwuonu G.O."/>
            <person name="Pai G."/>
            <person name="Parker D."/>
            <person name="Paul H.A."/>
            <person name="Pfannkoch C."/>
            <person name="Pohl C.S."/>
            <person name="Rogers Y.-H.C."/>
            <person name="Ruiz S.J."/>
            <person name="Sabo A."/>
            <person name="Santibanez J."/>
            <person name="Schneider B.W."/>
            <person name="Smith S.M."/>
            <person name="Sodergren E."/>
            <person name="Svatek A.F."/>
            <person name="Utterback T.R."/>
            <person name="Vattathil S."/>
            <person name="Warren W."/>
            <person name="White C.S."/>
            <person name="Chinwalla A.T."/>
            <person name="Feng Y."/>
            <person name="Halpern A.L."/>
            <person name="Hillier L.W."/>
            <person name="Huang X."/>
            <person name="Minx P."/>
            <person name="Nelson J.O."/>
            <person name="Pepin K.H."/>
            <person name="Qin X."/>
            <person name="Sutton G.G."/>
            <person name="Venter E."/>
            <person name="Walenz B.P."/>
            <person name="Wallis J.W."/>
            <person name="Worley K.C."/>
            <person name="Yang S.-P."/>
            <person name="Jones S.M."/>
            <person name="Marra M.A."/>
            <person name="Rocchi M."/>
            <person name="Schein J.E."/>
            <person name="Baertsch R."/>
            <person name="Clarke L."/>
            <person name="Csuros M."/>
            <person name="Glasscock J."/>
            <person name="Harris R.A."/>
            <person name="Havlak P."/>
            <person name="Jackson A.R."/>
            <person name="Jiang H."/>
            <person name="Liu Y."/>
            <person name="Messina D.N."/>
            <person name="Shen Y."/>
            <person name="Song H.X.-Z."/>
            <person name="Wylie T."/>
            <person name="Zhang L."/>
            <person name="Birney E."/>
            <person name="Han K."/>
            <person name="Konkel M.K."/>
            <person name="Lee J."/>
            <person name="Smit A.F.A."/>
            <person name="Ullmer B."/>
            <person name="Wang H."/>
            <person name="Xing J."/>
            <person name="Burhans R."/>
            <person name="Cheng Z."/>
            <person name="Karro J.E."/>
            <person name="Ma J."/>
            <person name="Raney B."/>
            <person name="She X."/>
            <person name="Cox M.J."/>
            <person name="Demuth J.P."/>
            <person name="Dumas L.J."/>
            <person name="Han S.-G."/>
            <person name="Hopkins J."/>
            <person name="Karimpour-Fard A."/>
            <person name="Kim Y.H."/>
            <person name="Pollack J.R."/>
            <person name="Vinar T."/>
            <person name="Addo-Quaye C."/>
            <person name="Degenhardt J."/>
            <person name="Denby A."/>
            <person name="Hubisz M.J."/>
            <person name="Indap A."/>
            <person name="Kosiol C."/>
            <person name="Lahn B.T."/>
            <person name="Lawson H.A."/>
            <person name="Marklein A."/>
            <person name="Nielsen R."/>
            <person name="Vallender E.J."/>
            <person name="Clark A.G."/>
            <person name="Ferguson B."/>
            <person name="Hernandez R.D."/>
            <person name="Hirani K."/>
            <person name="Kehrer-Sawatzki H."/>
            <person name="Kolb J."/>
            <person name="Patil S."/>
            <person name="Pu L.-L."/>
            <person name="Ren Y."/>
            <person name="Smith D.G."/>
            <person name="Wheeler D.A."/>
            <person name="Schenck I."/>
            <person name="Ball E.V."/>
            <person name="Chen R."/>
            <person name="Cooper D.N."/>
            <person name="Giardine B."/>
            <person name="Hsu F."/>
            <person name="Kent W.J."/>
            <person name="Lesk A."/>
            <person name="Nelson D.L."/>
            <person name="O'brien W.E."/>
            <person name="Pruefer K."/>
            <person name="Stenson P.D."/>
            <person name="Wallace J.C."/>
            <person name="Ke H."/>
            <person name="Liu X.-M."/>
            <person name="Wang P."/>
            <person name="Xiang A.P."/>
            <person name="Yang F."/>
            <person name="Barber G.P."/>
            <person name="Haussler D."/>
            <person name="Karolchik D."/>
            <person name="Kern A.D."/>
            <person name="Kuhn R.M."/>
            <person name="Smith K.E."/>
            <person name="Zwieg A.S."/>
        </authorList>
    </citation>
    <scope>NUCLEOTIDE SEQUENCE [LARGE SCALE GENOMIC DNA]</scope>
    <source>
        <strain evidence="2">17573</strain>
    </source>
</reference>
<name>A0A5F8ANM0_MACMU</name>
<dbReference type="OMA" id="KSSCHRF"/>
<evidence type="ECO:0000313" key="1">
    <source>
        <dbReference type="Ensembl" id="ENSMMUP00000078969.1"/>
    </source>
</evidence>
<dbReference type="Ensembl" id="ENSMMUT00000079476.1">
    <property type="protein sequence ID" value="ENSMMUP00000078969.1"/>
    <property type="gene ID" value="ENSMMUG00000052572.1"/>
</dbReference>
<reference evidence="1" key="4">
    <citation type="submission" date="2025-09" db="UniProtKB">
        <authorList>
            <consortium name="Ensembl"/>
        </authorList>
    </citation>
    <scope>IDENTIFICATION</scope>
    <source>
        <strain evidence="1">17573</strain>
    </source>
</reference>
<keyword evidence="2" id="KW-1185">Reference proteome</keyword>
<dbReference type="PANTHER" id="PTHR46254:SF12">
    <property type="entry name" value="RNA BINDING MOTIF SINGLE STRANDED INTERACTING PROTEIN 2"/>
    <property type="match status" value="1"/>
</dbReference>
<sequence length="111" mass="13169">ECKWYHGSLQPQPSRLKQSSYLSLLSSWHYRCTSPCLANFLIFFCRKEISLCCLSWSQTPGLKQSSHLSLPKCWDYRCEPMSHHTWPFRLIDKSSCHRFLLSIYKKDTYVS</sequence>
<dbReference type="InParanoid" id="A0A5F8ANM0"/>
<evidence type="ECO:0000313" key="2">
    <source>
        <dbReference type="Proteomes" id="UP000006718"/>
    </source>
</evidence>
<accession>A0A5F8ANM0</accession>
<dbReference type="AlphaFoldDB" id="A0A5F8ANM0"/>
<organism evidence="1 2">
    <name type="scientific">Macaca mulatta</name>
    <name type="common">Rhesus macaque</name>
    <dbReference type="NCBI Taxonomy" id="9544"/>
    <lineage>
        <taxon>Eukaryota</taxon>
        <taxon>Metazoa</taxon>
        <taxon>Chordata</taxon>
        <taxon>Craniata</taxon>
        <taxon>Vertebrata</taxon>
        <taxon>Euteleostomi</taxon>
        <taxon>Mammalia</taxon>
        <taxon>Eutheria</taxon>
        <taxon>Euarchontoglires</taxon>
        <taxon>Primates</taxon>
        <taxon>Haplorrhini</taxon>
        <taxon>Catarrhini</taxon>
        <taxon>Cercopithecidae</taxon>
        <taxon>Cercopithecinae</taxon>
        <taxon>Macaca</taxon>
    </lineage>
</organism>
<reference evidence="1" key="2">
    <citation type="submission" date="2019-01" db="EMBL/GenBank/DDBJ databases">
        <authorList>
            <person name="Graves T."/>
            <person name="Eichler E.E."/>
            <person name="Wilson R.K."/>
        </authorList>
    </citation>
    <scope>NUCLEOTIDE SEQUENCE [LARGE SCALE GENOMIC DNA]</scope>
    <source>
        <strain evidence="1">17573</strain>
    </source>
</reference>
<proteinExistence type="predicted"/>
<dbReference type="GeneTree" id="ENSGT01130000278966"/>
<reference evidence="1" key="3">
    <citation type="submission" date="2025-08" db="UniProtKB">
        <authorList>
            <consortium name="Ensembl"/>
        </authorList>
    </citation>
    <scope>IDENTIFICATION</scope>
    <source>
        <strain evidence="1">17573</strain>
    </source>
</reference>